<sequence>MRVFKTKWFAREARSHAITDEELCRAILETEQGKADALGGGVFKKRLHQNRERAIILAKGGSNWFYTFLYAKQDMSNINSQELAGFRELAKHYAFLTKAQLTAMINTKELTEICYDCKN</sequence>
<reference evidence="4 6" key="2">
    <citation type="submission" date="2018-01" db="EMBL/GenBank/DDBJ databases">
        <title>Draft Genomic Sequencing Of Potential Extraintestinal Pathogenic Escherichia coli B8S18 Isolated From Retail Chicken Skin.</title>
        <authorList>
            <person name="Xu A."/>
            <person name="Tilman S."/>
            <person name="Wisser-Parker K."/>
            <person name="Sheen S."/>
            <person name="Sommers C."/>
        </authorList>
    </citation>
    <scope>NUCLEOTIDE SEQUENCE [LARGE SCALE GENOMIC DNA]</scope>
    <source>
        <strain evidence="4 6">B8S18Com</strain>
    </source>
</reference>
<dbReference type="EMBL" id="LRKC01000156">
    <property type="protein sequence ID" value="OKV06783.1"/>
    <property type="molecule type" value="Genomic_DNA"/>
</dbReference>
<organism evidence="2 8">
    <name type="scientific">Escherichia coli</name>
    <dbReference type="NCBI Taxonomy" id="562"/>
    <lineage>
        <taxon>Bacteria</taxon>
        <taxon>Pseudomonadati</taxon>
        <taxon>Pseudomonadota</taxon>
        <taxon>Gammaproteobacteria</taxon>
        <taxon>Enterobacterales</taxon>
        <taxon>Enterobacteriaceae</taxon>
        <taxon>Escherichia</taxon>
    </lineage>
</organism>
<evidence type="ECO:0000313" key="2">
    <source>
        <dbReference type="EMBL" id="CAK1216553.1"/>
    </source>
</evidence>
<proteinExistence type="predicted"/>
<dbReference type="PIRSF" id="PIRSF018634">
    <property type="entry name" value="UCP018634"/>
    <property type="match status" value="1"/>
</dbReference>
<evidence type="ECO:0000313" key="1">
    <source>
        <dbReference type="EMBL" id="BCG34876.1"/>
    </source>
</evidence>
<dbReference type="AlphaFoldDB" id="A0A086VBD7"/>
<dbReference type="Proteomes" id="UP000236598">
    <property type="component" value="Unassembled WGS sequence"/>
</dbReference>
<evidence type="ECO:0000313" key="3">
    <source>
        <dbReference type="EMBL" id="OKV06783.1"/>
    </source>
</evidence>
<dbReference type="EMBL" id="CAUZHL010000007">
    <property type="protein sequence ID" value="CAK1216553.1"/>
    <property type="molecule type" value="Genomic_DNA"/>
</dbReference>
<dbReference type="RefSeq" id="WP_001263506.1">
    <property type="nucleotide sequence ID" value="NZ_PYQV01000013.1"/>
</dbReference>
<accession>A0A086VBD7</accession>
<evidence type="ECO:0000313" key="8">
    <source>
        <dbReference type="Proteomes" id="UP001190091"/>
    </source>
</evidence>
<evidence type="ECO:0000313" key="7">
    <source>
        <dbReference type="Proteomes" id="UP000509260"/>
    </source>
</evidence>
<dbReference type="EMBL" id="PPHQ01000018">
    <property type="protein sequence ID" value="PNY66083.1"/>
    <property type="molecule type" value="Genomic_DNA"/>
</dbReference>
<evidence type="ECO:0000313" key="5">
    <source>
        <dbReference type="Proteomes" id="UP000185794"/>
    </source>
</evidence>
<reference evidence="2" key="4">
    <citation type="submission" date="2023-10" db="EMBL/GenBank/DDBJ databases">
        <authorList>
            <person name="Leclercq S."/>
        </authorList>
    </citation>
    <scope>NUCLEOTIDE SEQUENCE</scope>
    <source>
        <strain evidence="2">F848</strain>
    </source>
</reference>
<reference evidence="1 7" key="3">
    <citation type="submission" date="2020-06" db="EMBL/GenBank/DDBJ databases">
        <title>Whole-genome sequencing of blaNDM-5 positive Escherichia coli isolated from a Japanese patient with no history of travel abroad.</title>
        <authorList>
            <person name="Ito Y."/>
            <person name="Aoki K."/>
            <person name="Nakayama N."/>
            <person name="Ohtsuka M."/>
            <person name="Ota M."/>
            <person name="Kaneko N."/>
            <person name="Yoshida M."/>
            <person name="Ishii Y."/>
            <person name="Tateda K."/>
            <person name="Matsuse H."/>
        </authorList>
    </citation>
    <scope>NUCLEOTIDE SEQUENCE [LARGE SCALE GENOMIC DNA]</scope>
    <source>
        <strain evidence="1 7">TUM18780</strain>
    </source>
</reference>
<protein>
    <submittedName>
        <fullName evidence="3">Addiction module toxin RelE</fullName>
    </submittedName>
    <submittedName>
        <fullName evidence="2">Type II toxin-antitoxin system RelE/ParE family toxin</fullName>
    </submittedName>
</protein>
<evidence type="ECO:0000313" key="6">
    <source>
        <dbReference type="Proteomes" id="UP000236598"/>
    </source>
</evidence>
<reference evidence="3 5" key="1">
    <citation type="journal article" date="2017" name="Front. Cell. Infect. Microbiol.">
        <title>Chaperone-usher pili loci of human colonization factor-negative enterotoxigenic Escherichia coli.</title>
        <authorList>
            <person name="Del Canto F."/>
            <person name="Vidal R."/>
            <person name="Stine O.C."/>
            <person name="Pop M."/>
        </authorList>
    </citation>
    <scope>NUCLEOTIDE SEQUENCE [LARGE SCALE GENOMIC DNA]</scope>
    <source>
        <strain evidence="3 5">700324</strain>
    </source>
</reference>
<dbReference type="EMBL" id="AP023197">
    <property type="protein sequence ID" value="BCG34876.1"/>
    <property type="molecule type" value="Genomic_DNA"/>
</dbReference>
<name>A0A086VBD7_ECOLX</name>
<dbReference type="Proteomes" id="UP000185794">
    <property type="component" value="Unassembled WGS sequence"/>
</dbReference>
<evidence type="ECO:0000313" key="4">
    <source>
        <dbReference type="EMBL" id="PNY66083.1"/>
    </source>
</evidence>
<dbReference type="Proteomes" id="UP000509260">
    <property type="component" value="Chromosome"/>
</dbReference>
<dbReference type="Proteomes" id="UP001190091">
    <property type="component" value="Unassembled WGS sequence"/>
</dbReference>
<gene>
    <name evidence="3" type="ORF">AWP47_21610</name>
    <name evidence="4" type="ORF">C2M16_20395</name>
    <name evidence="2" type="ORF">FGAF848_47680</name>
    <name evidence="1" type="ORF">TUM18780_00380</name>
</gene>
<dbReference type="InterPro" id="IPR009387">
    <property type="entry name" value="HigB-2"/>
</dbReference>
<dbReference type="Pfam" id="PF06296">
    <property type="entry name" value="RelE"/>
    <property type="match status" value="1"/>
</dbReference>